<dbReference type="Proteomes" id="UP000694701">
    <property type="component" value="Unplaced"/>
</dbReference>
<dbReference type="GO" id="GO:0006284">
    <property type="term" value="P:base-excision repair"/>
    <property type="evidence" value="ECO:0007669"/>
    <property type="project" value="TreeGrafter"/>
</dbReference>
<keyword evidence="5" id="KW-0227">DNA damage</keyword>
<feature type="binding site" evidence="9">
    <location>
        <position position="142"/>
    </location>
    <ligand>
        <name>Mg(2+)</name>
        <dbReference type="ChEBI" id="CHEBI:18420"/>
        <label>1</label>
    </ligand>
</feature>
<proteinExistence type="inferred from homology"/>
<dbReference type="Pfam" id="PF03372">
    <property type="entry name" value="Exo_endo_phos"/>
    <property type="match status" value="1"/>
</dbReference>
<keyword evidence="9" id="KW-0464">Manganese</keyword>
<evidence type="ECO:0000256" key="3">
    <source>
        <dbReference type="ARBA" id="ARBA00012115"/>
    </source>
</evidence>
<comment type="catalytic activity">
    <reaction evidence="1">
        <text>Exonucleolytic cleavage in the 3'- to 5'-direction to yield nucleoside 5'-phosphates.</text>
        <dbReference type="EC" id="3.1.11.2"/>
    </reaction>
</comment>
<dbReference type="PANTHER" id="PTHR22748:SF6">
    <property type="entry name" value="DNA-(APURINIC OR APYRIMIDINIC SITE) ENDONUCLEASE"/>
    <property type="match status" value="1"/>
</dbReference>
<protein>
    <recommendedName>
        <fullName evidence="3">exodeoxyribonuclease III</fullName>
        <ecNumber evidence="3">3.1.11.2</ecNumber>
    </recommendedName>
</protein>
<evidence type="ECO:0000256" key="2">
    <source>
        <dbReference type="ARBA" id="ARBA00007092"/>
    </source>
</evidence>
<feature type="binding site" evidence="9">
    <location>
        <position position="140"/>
    </location>
    <ligand>
        <name>Mg(2+)</name>
        <dbReference type="ChEBI" id="CHEBI:18420"/>
        <label>1</label>
    </ligand>
</feature>
<evidence type="ECO:0000256" key="8">
    <source>
        <dbReference type="ARBA" id="ARBA00023204"/>
    </source>
</evidence>
<dbReference type="GO" id="GO:0008311">
    <property type="term" value="F:double-stranded DNA 3'-5' DNA exonuclease activity"/>
    <property type="evidence" value="ECO:0007669"/>
    <property type="project" value="UniProtKB-EC"/>
</dbReference>
<sequence>MALNIMSWNVNGLNGAIKRTKCLDYLRSKRVSVALIQESHLKTCDVHRFQNRYYKLVSFSSSDKKSKGVLILMARRLPFSMHCSRSDAAGRITCILGTWSNIKCAFVSVYAPNEYDNVFYQQFVSVLLSLNDYHLVIGGDFNAVYNPLLDRSANLYAIKKDGILYTQTKDINQIFKSYYEQLYTSNSSSSYQQNISFLQQFPLSKFDEHHLEMLNGPLSLDELKLALDSMPKNKAP</sequence>
<evidence type="ECO:0000256" key="1">
    <source>
        <dbReference type="ARBA" id="ARBA00000493"/>
    </source>
</evidence>
<feature type="binding site" evidence="9">
    <location>
        <position position="9"/>
    </location>
    <ligand>
        <name>Mg(2+)</name>
        <dbReference type="ChEBI" id="CHEBI:18420"/>
        <label>1</label>
    </ligand>
</feature>
<name>A0A8C2DAC4_CYPCA</name>
<comment type="similarity">
    <text evidence="2">Belongs to the DNA repair enzymes AP/ExoA family.</text>
</comment>
<dbReference type="GO" id="GO:0003906">
    <property type="term" value="F:DNA-(apurinic or apyrimidinic site) endonuclease activity"/>
    <property type="evidence" value="ECO:0007669"/>
    <property type="project" value="TreeGrafter"/>
</dbReference>
<organism evidence="12 13">
    <name type="scientific">Cyprinus carpio</name>
    <name type="common">Common carp</name>
    <dbReference type="NCBI Taxonomy" id="7962"/>
    <lineage>
        <taxon>Eukaryota</taxon>
        <taxon>Metazoa</taxon>
        <taxon>Chordata</taxon>
        <taxon>Craniata</taxon>
        <taxon>Vertebrata</taxon>
        <taxon>Euteleostomi</taxon>
        <taxon>Actinopterygii</taxon>
        <taxon>Neopterygii</taxon>
        <taxon>Teleostei</taxon>
        <taxon>Ostariophysi</taxon>
        <taxon>Cypriniformes</taxon>
        <taxon>Cyprinidae</taxon>
        <taxon>Cyprininae</taxon>
        <taxon>Cyprinus</taxon>
    </lineage>
</organism>
<evidence type="ECO:0000256" key="9">
    <source>
        <dbReference type="PIRSR" id="PIRSR604808-2"/>
    </source>
</evidence>
<evidence type="ECO:0000256" key="4">
    <source>
        <dbReference type="ARBA" id="ARBA00022723"/>
    </source>
</evidence>
<feature type="site" description="Transition state stabilizer" evidence="10">
    <location>
        <position position="142"/>
    </location>
</feature>
<dbReference type="GO" id="GO:0005634">
    <property type="term" value="C:nucleus"/>
    <property type="evidence" value="ECO:0007669"/>
    <property type="project" value="TreeGrafter"/>
</dbReference>
<dbReference type="AlphaFoldDB" id="A0A8C2DAC4"/>
<feature type="domain" description="Endonuclease/exonuclease/phosphatase" evidence="11">
    <location>
        <begin position="6"/>
        <end position="146"/>
    </location>
</feature>
<dbReference type="PANTHER" id="PTHR22748">
    <property type="entry name" value="AP ENDONUCLEASE"/>
    <property type="match status" value="1"/>
</dbReference>
<accession>A0A8C2DAC4</accession>
<keyword evidence="8" id="KW-0234">DNA repair</keyword>
<keyword evidence="7 9" id="KW-0460">Magnesium</keyword>
<evidence type="ECO:0000259" key="11">
    <source>
        <dbReference type="Pfam" id="PF03372"/>
    </source>
</evidence>
<dbReference type="InterPro" id="IPR005135">
    <property type="entry name" value="Endo/exonuclease/phosphatase"/>
</dbReference>
<dbReference type="EC" id="3.1.11.2" evidence="3"/>
<dbReference type="InterPro" id="IPR004808">
    <property type="entry name" value="AP_endonuc_1"/>
</dbReference>
<reference evidence="12" key="1">
    <citation type="submission" date="2025-08" db="UniProtKB">
        <authorList>
            <consortium name="Ensembl"/>
        </authorList>
    </citation>
    <scope>IDENTIFICATION</scope>
</reference>
<evidence type="ECO:0000313" key="12">
    <source>
        <dbReference type="Ensembl" id="ENSCCRP00020023066.1"/>
    </source>
</evidence>
<dbReference type="SUPFAM" id="SSF56219">
    <property type="entry name" value="DNase I-like"/>
    <property type="match status" value="1"/>
</dbReference>
<keyword evidence="6" id="KW-0378">Hydrolase</keyword>
<feature type="binding site" evidence="9">
    <location>
        <position position="38"/>
    </location>
    <ligand>
        <name>Mg(2+)</name>
        <dbReference type="ChEBI" id="CHEBI:18420"/>
        <label>1</label>
    </ligand>
</feature>
<evidence type="ECO:0000313" key="13">
    <source>
        <dbReference type="Proteomes" id="UP000694701"/>
    </source>
</evidence>
<evidence type="ECO:0000256" key="7">
    <source>
        <dbReference type="ARBA" id="ARBA00022842"/>
    </source>
</evidence>
<dbReference type="GO" id="GO:0046872">
    <property type="term" value="F:metal ion binding"/>
    <property type="evidence" value="ECO:0007669"/>
    <property type="project" value="UniProtKB-KW"/>
</dbReference>
<evidence type="ECO:0000256" key="10">
    <source>
        <dbReference type="PIRSR" id="PIRSR604808-3"/>
    </source>
</evidence>
<evidence type="ECO:0000256" key="6">
    <source>
        <dbReference type="ARBA" id="ARBA00022801"/>
    </source>
</evidence>
<evidence type="ECO:0000256" key="5">
    <source>
        <dbReference type="ARBA" id="ARBA00022763"/>
    </source>
</evidence>
<comment type="cofactor">
    <cofactor evidence="9">
        <name>Mg(2+)</name>
        <dbReference type="ChEBI" id="CHEBI:18420"/>
    </cofactor>
    <cofactor evidence="9">
        <name>Mn(2+)</name>
        <dbReference type="ChEBI" id="CHEBI:29035"/>
    </cofactor>
    <text evidence="9">Probably binds two magnesium or manganese ions per subunit.</text>
</comment>
<dbReference type="Ensembl" id="ENSCCRT00020025319.1">
    <property type="protein sequence ID" value="ENSCCRP00020023066.1"/>
    <property type="gene ID" value="ENSCCRG00020010737.1"/>
</dbReference>
<dbReference type="InterPro" id="IPR036691">
    <property type="entry name" value="Endo/exonu/phosph_ase_sf"/>
</dbReference>
<dbReference type="GO" id="GO:0008081">
    <property type="term" value="F:phosphoric diester hydrolase activity"/>
    <property type="evidence" value="ECO:0007669"/>
    <property type="project" value="TreeGrafter"/>
</dbReference>
<dbReference type="Gene3D" id="3.60.10.10">
    <property type="entry name" value="Endonuclease/exonuclease/phosphatase"/>
    <property type="match status" value="1"/>
</dbReference>
<keyword evidence="4 9" id="KW-0479">Metal-binding</keyword>